<reference evidence="3 4" key="1">
    <citation type="submission" date="2007-10" db="EMBL/GenBank/DDBJ databases">
        <title>Complete sequence of Desulfococcus oleovorans Hxd3.</title>
        <authorList>
            <consortium name="US DOE Joint Genome Institute"/>
            <person name="Copeland A."/>
            <person name="Lucas S."/>
            <person name="Lapidus A."/>
            <person name="Barry K."/>
            <person name="Glavina del Rio T."/>
            <person name="Dalin E."/>
            <person name="Tice H."/>
            <person name="Pitluck S."/>
            <person name="Kiss H."/>
            <person name="Brettin T."/>
            <person name="Bruce D."/>
            <person name="Detter J.C."/>
            <person name="Han C."/>
            <person name="Schmutz J."/>
            <person name="Larimer F."/>
            <person name="Land M."/>
            <person name="Hauser L."/>
            <person name="Kyrpides N."/>
            <person name="Kim E."/>
            <person name="Wawrik B."/>
            <person name="Richardson P."/>
        </authorList>
    </citation>
    <scope>NUCLEOTIDE SEQUENCE [LARGE SCALE GENOMIC DNA]</scope>
    <source>
        <strain evidence="4">DSM 6200 / JCM 39069 / Hxd3</strain>
    </source>
</reference>
<dbReference type="STRING" id="96561.Dole_1725"/>
<protein>
    <submittedName>
        <fullName evidence="3">Class I peptide chain release factor</fullName>
    </submittedName>
</protein>
<dbReference type="RefSeq" id="WP_012175145.1">
    <property type="nucleotide sequence ID" value="NC_009943.1"/>
</dbReference>
<dbReference type="GO" id="GO:0003747">
    <property type="term" value="F:translation release factor activity"/>
    <property type="evidence" value="ECO:0007669"/>
    <property type="project" value="InterPro"/>
</dbReference>
<keyword evidence="4" id="KW-1185">Reference proteome</keyword>
<dbReference type="NCBIfam" id="NF006718">
    <property type="entry name" value="PRK09256.1"/>
    <property type="match status" value="1"/>
</dbReference>
<dbReference type="PANTHER" id="PTHR47814:SF1">
    <property type="entry name" value="PEPTIDYL-TRNA HYDROLASE ARFB"/>
    <property type="match status" value="1"/>
</dbReference>
<feature type="region of interest" description="Disordered" evidence="1">
    <location>
        <begin position="106"/>
        <end position="140"/>
    </location>
</feature>
<feature type="domain" description="Prokaryotic-type class I peptide chain release factors" evidence="2">
    <location>
        <begin position="21"/>
        <end position="37"/>
    </location>
</feature>
<accession>A9A0M9</accession>
<evidence type="ECO:0000256" key="1">
    <source>
        <dbReference type="SAM" id="MobiDB-lite"/>
    </source>
</evidence>
<dbReference type="Gene3D" id="3.30.160.20">
    <property type="match status" value="1"/>
</dbReference>
<dbReference type="InterPro" id="IPR000352">
    <property type="entry name" value="Pep_chain_release_fac_I"/>
</dbReference>
<proteinExistence type="predicted"/>
<evidence type="ECO:0000313" key="4">
    <source>
        <dbReference type="Proteomes" id="UP000008561"/>
    </source>
</evidence>
<dbReference type="AlphaFoldDB" id="A9A0M9"/>
<dbReference type="HOGENOM" id="CLU_089470_3_2_7"/>
<organism evidence="3 4">
    <name type="scientific">Desulfosudis oleivorans (strain DSM 6200 / JCM 39069 / Hxd3)</name>
    <name type="common">Desulfococcus oleovorans</name>
    <dbReference type="NCBI Taxonomy" id="96561"/>
    <lineage>
        <taxon>Bacteria</taxon>
        <taxon>Pseudomonadati</taxon>
        <taxon>Thermodesulfobacteriota</taxon>
        <taxon>Desulfobacteria</taxon>
        <taxon>Desulfobacterales</taxon>
        <taxon>Desulfosudaceae</taxon>
        <taxon>Desulfosudis</taxon>
    </lineage>
</organism>
<evidence type="ECO:0000259" key="2">
    <source>
        <dbReference type="PROSITE" id="PS00745"/>
    </source>
</evidence>
<dbReference type="PANTHER" id="PTHR47814">
    <property type="entry name" value="PEPTIDYL-TRNA HYDROLASE ARFB"/>
    <property type="match status" value="1"/>
</dbReference>
<dbReference type="Proteomes" id="UP000008561">
    <property type="component" value="Chromosome"/>
</dbReference>
<dbReference type="PROSITE" id="PS00745">
    <property type="entry name" value="RF_PROK_I"/>
    <property type="match status" value="1"/>
</dbReference>
<sequence length="140" mass="15706">MLTISRNIAIDENELTFKFIRASGPGGQNVNKVASAVQLRFDVAHSPSLPGPVKNRLIKLAGRRISEEGVLVIEAKRFREQGKNRQDAIDRLVALVARALVVPRARKKTAPTKASKRRTVDEKVYRGRVKQRRGRVRGEE</sequence>
<feature type="compositionally biased region" description="Basic residues" evidence="1">
    <location>
        <begin position="126"/>
        <end position="140"/>
    </location>
</feature>
<dbReference type="GO" id="GO:0072344">
    <property type="term" value="P:rescue of stalled ribosome"/>
    <property type="evidence" value="ECO:0007669"/>
    <property type="project" value="TreeGrafter"/>
</dbReference>
<dbReference type="EMBL" id="CP000859">
    <property type="protein sequence ID" value="ABW67529.1"/>
    <property type="molecule type" value="Genomic_DNA"/>
</dbReference>
<dbReference type="KEGG" id="dol:Dole_1725"/>
<evidence type="ECO:0000313" key="3">
    <source>
        <dbReference type="EMBL" id="ABW67529.1"/>
    </source>
</evidence>
<dbReference type="SUPFAM" id="SSF110916">
    <property type="entry name" value="Peptidyl-tRNA hydrolase domain-like"/>
    <property type="match status" value="1"/>
</dbReference>
<dbReference type="OrthoDB" id="9815709at2"/>
<feature type="compositionally biased region" description="Basic residues" evidence="1">
    <location>
        <begin position="106"/>
        <end position="117"/>
    </location>
</feature>
<name>A9A0M9_DESOH</name>
<dbReference type="GO" id="GO:0004045">
    <property type="term" value="F:peptidyl-tRNA hydrolase activity"/>
    <property type="evidence" value="ECO:0007669"/>
    <property type="project" value="TreeGrafter"/>
</dbReference>
<dbReference type="eggNOG" id="COG0216">
    <property type="taxonomic scope" value="Bacteria"/>
</dbReference>
<dbReference type="Pfam" id="PF00472">
    <property type="entry name" value="RF-1"/>
    <property type="match status" value="1"/>
</dbReference>
<gene>
    <name evidence="3" type="ordered locus">Dole_1725</name>
</gene>
<dbReference type="GO" id="GO:0043022">
    <property type="term" value="F:ribosome binding"/>
    <property type="evidence" value="ECO:0007669"/>
    <property type="project" value="TreeGrafter"/>
</dbReference>